<name>A0A221VXC6_9PSEU</name>
<dbReference type="EC" id="3.1.3.16" evidence="3"/>
<dbReference type="KEGG" id="ahg:AHOG_02640"/>
<dbReference type="Proteomes" id="UP000204221">
    <property type="component" value="Chromosome"/>
</dbReference>
<dbReference type="SMART" id="SM00332">
    <property type="entry name" value="PP2Cc"/>
    <property type="match status" value="1"/>
</dbReference>
<dbReference type="Pfam" id="PF13672">
    <property type="entry name" value="PP2C_2"/>
    <property type="match status" value="1"/>
</dbReference>
<dbReference type="AlphaFoldDB" id="A0A221VXC6"/>
<keyword evidence="3" id="KW-0378">Hydrolase</keyword>
<dbReference type="InterPro" id="IPR015655">
    <property type="entry name" value="PP2C"/>
</dbReference>
<dbReference type="InterPro" id="IPR036457">
    <property type="entry name" value="PPM-type-like_dom_sf"/>
</dbReference>
<accession>A0A221VXC6</accession>
<feature type="region of interest" description="Disordered" evidence="1">
    <location>
        <begin position="446"/>
        <end position="595"/>
    </location>
</feature>
<dbReference type="CDD" id="cd00143">
    <property type="entry name" value="PP2Cc"/>
    <property type="match status" value="1"/>
</dbReference>
<dbReference type="GO" id="GO:0004722">
    <property type="term" value="F:protein serine/threonine phosphatase activity"/>
    <property type="evidence" value="ECO:0007669"/>
    <property type="project" value="UniProtKB-EC"/>
</dbReference>
<dbReference type="SMART" id="SM00331">
    <property type="entry name" value="PP2C_SIG"/>
    <property type="match status" value="1"/>
</dbReference>
<evidence type="ECO:0000259" key="2">
    <source>
        <dbReference type="PROSITE" id="PS51746"/>
    </source>
</evidence>
<gene>
    <name evidence="3" type="primary">pstP2</name>
    <name evidence="3" type="ORF">AHOG_02640</name>
</gene>
<dbReference type="PANTHER" id="PTHR47992">
    <property type="entry name" value="PROTEIN PHOSPHATASE"/>
    <property type="match status" value="1"/>
</dbReference>
<feature type="domain" description="PPM-type phosphatase" evidence="2">
    <location>
        <begin position="10"/>
        <end position="246"/>
    </location>
</feature>
<organism evidence="3 4">
    <name type="scientific">Actinoalloteichus hoggarensis</name>
    <dbReference type="NCBI Taxonomy" id="1470176"/>
    <lineage>
        <taxon>Bacteria</taxon>
        <taxon>Bacillati</taxon>
        <taxon>Actinomycetota</taxon>
        <taxon>Actinomycetes</taxon>
        <taxon>Pseudonocardiales</taxon>
        <taxon>Pseudonocardiaceae</taxon>
        <taxon>Actinoalloteichus</taxon>
    </lineage>
</organism>
<dbReference type="RefSeq" id="WP_157737087.1">
    <property type="nucleotide sequence ID" value="NZ_CP022521.1"/>
</dbReference>
<evidence type="ECO:0000313" key="3">
    <source>
        <dbReference type="EMBL" id="ASO18192.1"/>
    </source>
</evidence>
<evidence type="ECO:0000313" key="4">
    <source>
        <dbReference type="Proteomes" id="UP000204221"/>
    </source>
</evidence>
<dbReference type="SUPFAM" id="SSF81606">
    <property type="entry name" value="PP2C-like"/>
    <property type="match status" value="1"/>
</dbReference>
<dbReference type="PROSITE" id="PS51746">
    <property type="entry name" value="PPM_2"/>
    <property type="match status" value="1"/>
</dbReference>
<keyword evidence="4" id="KW-1185">Reference proteome</keyword>
<feature type="compositionally biased region" description="Gly residues" evidence="1">
    <location>
        <begin position="463"/>
        <end position="475"/>
    </location>
</feature>
<sequence>MGHGDRRWLAYAGGTDTGRGRSVNQDSAYASPRLLAVADGMGGHAHGEIACSVVVAALHELDASLSDPRPGRDLLRMLADGVTDAFARLNALGEARPEAAGMGSTLTALAWDGSRLGVAHIGDSRAYRYSGGVLRQITRDHTLVQSLIDAGRLTQAEAEDHPRRSIVVRALQSGGPEPEPDLFLLDITVGDRLLVCSDGLTAVVSDHAIADVLSGVPEPREAVARLIDLANRGGGPDNITCLVADVVSAPVGAPGGAGRGVSAGRGGGSGAGVGGAGRGAAAGVGTGMTGEERAVVGSAVGAAGGVTSPDTGATGGVVGSAGVGGLTRAGVAAQHSDPDRAAVTVPGSTAGGVGGGTGPMAAGVGTGSGLGAACGPPAGWASTTGVAPAWGDVWVSGDARVLGDVRVVEATRPDRPPGMALRCGDVGPATAPSLVFGAAASRPEAAGRLPAPSAGDRRRSGAVGAGSGIGAGPGIRAGTAVTSVPGSEPRVGGPGIGQATRPGPEAGAGSGAGTDPEARNGPVTETGPVTEAGSGSVTGSGSSTDPRTGFGPVLGDGPGRSTAVRVGSRPPQPPDPGATESHTEHSAACENTEVPRRRSLRLPRWFRRLLGD</sequence>
<evidence type="ECO:0000256" key="1">
    <source>
        <dbReference type="SAM" id="MobiDB-lite"/>
    </source>
</evidence>
<feature type="compositionally biased region" description="Low complexity" evidence="1">
    <location>
        <begin position="533"/>
        <end position="544"/>
    </location>
</feature>
<protein>
    <submittedName>
        <fullName evidence="3">PP2C-family Ser/Thr phosphatase</fullName>
        <ecNumber evidence="3">3.1.3.16</ecNumber>
    </submittedName>
</protein>
<dbReference type="Gene3D" id="3.60.40.10">
    <property type="entry name" value="PPM-type phosphatase domain"/>
    <property type="match status" value="1"/>
</dbReference>
<reference evidence="3 4" key="1">
    <citation type="submission" date="2017-07" db="EMBL/GenBank/DDBJ databases">
        <title>Complete genome sequence of Actinoalloteichus hoggarensis DSM 45943, type strain of Actinoalloteichus hoggarensis.</title>
        <authorList>
            <person name="Ruckert C."/>
            <person name="Nouioui I."/>
            <person name="Willmese J."/>
            <person name="van Wezel G."/>
            <person name="Klenk H.-P."/>
            <person name="Kalinowski J."/>
            <person name="Zotchev S.B."/>
        </authorList>
    </citation>
    <scope>NUCLEOTIDE SEQUENCE [LARGE SCALE GENOMIC DNA]</scope>
    <source>
        <strain evidence="3 4">DSM 45943</strain>
    </source>
</reference>
<dbReference type="InterPro" id="IPR001932">
    <property type="entry name" value="PPM-type_phosphatase-like_dom"/>
</dbReference>
<dbReference type="EMBL" id="CP022521">
    <property type="protein sequence ID" value="ASO18192.1"/>
    <property type="molecule type" value="Genomic_DNA"/>
</dbReference>
<dbReference type="OrthoDB" id="9801841at2"/>
<proteinExistence type="predicted"/>